<gene>
    <name evidence="1" type="ORF">AWB72_05159</name>
</gene>
<dbReference type="SUPFAM" id="SSF102405">
    <property type="entry name" value="MCP/YpsA-like"/>
    <property type="match status" value="1"/>
</dbReference>
<keyword evidence="2" id="KW-1185">Reference proteome</keyword>
<proteinExistence type="predicted"/>
<reference evidence="1 2" key="1">
    <citation type="submission" date="2016-01" db="EMBL/GenBank/DDBJ databases">
        <authorList>
            <person name="Peeters C."/>
        </authorList>
    </citation>
    <scope>NUCLEOTIDE SEQUENCE [LARGE SCALE GENOMIC DNA]</scope>
    <source>
        <strain evidence="1">LMG 29315</strain>
    </source>
</reference>
<dbReference type="RefSeq" id="WP_087128914.1">
    <property type="nucleotide sequence ID" value="NZ_FCNV02000016.1"/>
</dbReference>
<dbReference type="Pfam" id="PF12694">
    <property type="entry name" value="cpYpsA"/>
    <property type="match status" value="1"/>
</dbReference>
<evidence type="ECO:0000313" key="1">
    <source>
        <dbReference type="EMBL" id="SAL49355.1"/>
    </source>
</evidence>
<dbReference type="EMBL" id="FCNV02000016">
    <property type="protein sequence ID" value="SAL49355.1"/>
    <property type="molecule type" value="Genomic_DNA"/>
</dbReference>
<dbReference type="Gene3D" id="3.40.50.450">
    <property type="match status" value="1"/>
</dbReference>
<protein>
    <submittedName>
        <fullName evidence="1">Molybdenum carrier</fullName>
    </submittedName>
</protein>
<sequence>MKARLIRQELQIVCGGQTGADQAALVWAMENEIQHGGWCPKGRKTESGVLDKRFRLREAPSPSYLQRTEWNVRDSDATVIFTMTETLSGGSKRTAEFAQRHGKPWLALSPSQSVDQLARFLSDHRIRVLNVAGSRHSTAPGIEAFVHQSLSNAVHVVDATDEIITISDAAAASGQVVGVSALFELVHLLKSVFLLSVPLMTQQLSVELLERERLQPAHARVLRRWVSEITALDGSDVGSLRHFLGELDRWASSVAEEWSTKWKALNVASERARNNFNHDLKERAIAAALSKMPLADLADIADRWTAHTSNSSNDGVLESLDLTVDEMVQLDEAELKRLRLIERLEEEERSQRKAFGDFLRSERCGRSIVEVIESDFACL</sequence>
<name>A0A658R490_9BURK</name>
<evidence type="ECO:0000313" key="2">
    <source>
        <dbReference type="Proteomes" id="UP000198263"/>
    </source>
</evidence>
<dbReference type="Proteomes" id="UP000198263">
    <property type="component" value="Unassembled WGS sequence"/>
</dbReference>
<organism evidence="1 2">
    <name type="scientific">Caballeronia concitans</name>
    <dbReference type="NCBI Taxonomy" id="1777133"/>
    <lineage>
        <taxon>Bacteria</taxon>
        <taxon>Pseudomonadati</taxon>
        <taxon>Pseudomonadota</taxon>
        <taxon>Betaproteobacteria</taxon>
        <taxon>Burkholderiales</taxon>
        <taxon>Burkholderiaceae</taxon>
        <taxon>Caballeronia</taxon>
    </lineage>
</organism>
<dbReference type="OrthoDB" id="283616at2"/>
<dbReference type="InterPro" id="IPR024755">
    <property type="entry name" value="cpYpsA"/>
</dbReference>
<comment type="caution">
    <text evidence="1">The sequence shown here is derived from an EMBL/GenBank/DDBJ whole genome shotgun (WGS) entry which is preliminary data.</text>
</comment>
<accession>A0A658R490</accession>
<dbReference type="AlphaFoldDB" id="A0A658R490"/>